<dbReference type="SUPFAM" id="SSF53822">
    <property type="entry name" value="Periplasmic binding protein-like I"/>
    <property type="match status" value="1"/>
</dbReference>
<evidence type="ECO:0000259" key="4">
    <source>
        <dbReference type="PROSITE" id="PS50932"/>
    </source>
</evidence>
<gene>
    <name evidence="5" type="ORF">SAMN04488505_101645</name>
</gene>
<reference evidence="5 6" key="1">
    <citation type="submission" date="2016-10" db="EMBL/GenBank/DDBJ databases">
        <authorList>
            <person name="de Groot N.N."/>
        </authorList>
    </citation>
    <scope>NUCLEOTIDE SEQUENCE [LARGE SCALE GENOMIC DNA]</scope>
    <source>
        <strain evidence="5 6">DSM 21039</strain>
    </source>
</reference>
<proteinExistence type="predicted"/>
<keyword evidence="3" id="KW-0804">Transcription</keyword>
<dbReference type="CDD" id="cd01392">
    <property type="entry name" value="HTH_LacI"/>
    <property type="match status" value="1"/>
</dbReference>
<evidence type="ECO:0000256" key="2">
    <source>
        <dbReference type="ARBA" id="ARBA00023125"/>
    </source>
</evidence>
<dbReference type="SMART" id="SM00354">
    <property type="entry name" value="HTH_LACI"/>
    <property type="match status" value="1"/>
</dbReference>
<feature type="domain" description="HTH lacI-type" evidence="4">
    <location>
        <begin position="6"/>
        <end position="60"/>
    </location>
</feature>
<keyword evidence="1" id="KW-0805">Transcription regulation</keyword>
<dbReference type="SUPFAM" id="SSF47413">
    <property type="entry name" value="lambda repressor-like DNA-binding domains"/>
    <property type="match status" value="1"/>
</dbReference>
<dbReference type="AlphaFoldDB" id="A0A1H7ITE1"/>
<dbReference type="InterPro" id="IPR046335">
    <property type="entry name" value="LacI/GalR-like_sensor"/>
</dbReference>
<dbReference type="PANTHER" id="PTHR30146">
    <property type="entry name" value="LACI-RELATED TRANSCRIPTIONAL REPRESSOR"/>
    <property type="match status" value="1"/>
</dbReference>
<dbReference type="Gene3D" id="3.40.50.2300">
    <property type="match status" value="2"/>
</dbReference>
<dbReference type="RefSeq" id="WP_089906693.1">
    <property type="nucleotide sequence ID" value="NZ_FOBB01000001.1"/>
</dbReference>
<dbReference type="CDD" id="cd06267">
    <property type="entry name" value="PBP1_LacI_sugar_binding-like"/>
    <property type="match status" value="1"/>
</dbReference>
<keyword evidence="2" id="KW-0238">DNA-binding</keyword>
<keyword evidence="6" id="KW-1185">Reference proteome</keyword>
<protein>
    <submittedName>
        <fullName evidence="5">Transcriptional regulator, LacI family</fullName>
    </submittedName>
</protein>
<accession>A0A1H7ITE1</accession>
<dbReference type="Pfam" id="PF00356">
    <property type="entry name" value="LacI"/>
    <property type="match status" value="1"/>
</dbReference>
<evidence type="ECO:0000313" key="5">
    <source>
        <dbReference type="EMBL" id="SEK65686.1"/>
    </source>
</evidence>
<dbReference type="InterPro" id="IPR000843">
    <property type="entry name" value="HTH_LacI"/>
</dbReference>
<dbReference type="GO" id="GO:0000976">
    <property type="term" value="F:transcription cis-regulatory region binding"/>
    <property type="evidence" value="ECO:0007669"/>
    <property type="project" value="TreeGrafter"/>
</dbReference>
<evidence type="ECO:0000256" key="1">
    <source>
        <dbReference type="ARBA" id="ARBA00023015"/>
    </source>
</evidence>
<evidence type="ECO:0000313" key="6">
    <source>
        <dbReference type="Proteomes" id="UP000198984"/>
    </source>
</evidence>
<evidence type="ECO:0000256" key="3">
    <source>
        <dbReference type="ARBA" id="ARBA00023163"/>
    </source>
</evidence>
<name>A0A1H7ITE1_9BACT</name>
<dbReference type="InterPro" id="IPR010982">
    <property type="entry name" value="Lambda_DNA-bd_dom_sf"/>
</dbReference>
<dbReference type="OrthoDB" id="667031at2"/>
<dbReference type="InterPro" id="IPR028082">
    <property type="entry name" value="Peripla_BP_I"/>
</dbReference>
<organism evidence="5 6">
    <name type="scientific">Chitinophaga rupis</name>
    <dbReference type="NCBI Taxonomy" id="573321"/>
    <lineage>
        <taxon>Bacteria</taxon>
        <taxon>Pseudomonadati</taxon>
        <taxon>Bacteroidota</taxon>
        <taxon>Chitinophagia</taxon>
        <taxon>Chitinophagales</taxon>
        <taxon>Chitinophagaceae</taxon>
        <taxon>Chitinophaga</taxon>
    </lineage>
</organism>
<dbReference type="STRING" id="573321.SAMN04488505_101645"/>
<dbReference type="Pfam" id="PF13377">
    <property type="entry name" value="Peripla_BP_3"/>
    <property type="match status" value="1"/>
</dbReference>
<dbReference type="EMBL" id="FOBB01000001">
    <property type="protein sequence ID" value="SEK65686.1"/>
    <property type="molecule type" value="Genomic_DNA"/>
</dbReference>
<dbReference type="GO" id="GO:0003700">
    <property type="term" value="F:DNA-binding transcription factor activity"/>
    <property type="evidence" value="ECO:0007669"/>
    <property type="project" value="TreeGrafter"/>
</dbReference>
<dbReference type="Proteomes" id="UP000198984">
    <property type="component" value="Unassembled WGS sequence"/>
</dbReference>
<dbReference type="PANTHER" id="PTHR30146:SF109">
    <property type="entry name" value="HTH-TYPE TRANSCRIPTIONAL REGULATOR GALS"/>
    <property type="match status" value="1"/>
</dbReference>
<dbReference type="Gene3D" id="1.10.260.40">
    <property type="entry name" value="lambda repressor-like DNA-binding domains"/>
    <property type="match status" value="1"/>
</dbReference>
<sequence length="337" mass="37848">MKNKQVTIKDLARKLRLSVSTVSRALRNLPDINEETRRKVLELAEGLNYEPNYIAQSLINKQTRIIGVIVPLIATHFFSHALSGMNEVANQYGYHLMFCQSNESAHQEADAIQQLASCRIDGLLISVSKQTQDAEPFLKLREKGIPFIFFDRDLPHVCASRVKVEQYKTAFKAVEHMIQQGCRNIAHLAGPKGLSVSDERLRGYEDAMQQHGLQYSARHIVHCEKFQLNALEAVKEVMHLQPDGIFTVNDPSGVIAIKYLQSLGYRVPQDIAVVGFNGDPVAEVIEPALSTIVQPGYEVGKEALKMLIRHIEEKFTETEELVLEGTLEIRGSSKIKC</sequence>
<dbReference type="PROSITE" id="PS50932">
    <property type="entry name" value="HTH_LACI_2"/>
    <property type="match status" value="1"/>
</dbReference>